<sequence length="128" mass="14583">MKLTFRNSISKQIARLLIVVLGLFILNNAVFLHAHRLPDGQVILHAHPYKKSQDPAPIKTHHHTAPELFVLAQLQFLFFVLITLSATVLRIGYKRVFSSIYPSLHLKYFAKSRGRSPPTLFGMDLQPL</sequence>
<organism evidence="2 3">
    <name type="scientific">Proteiniphilum saccharofermentans</name>
    <dbReference type="NCBI Taxonomy" id="1642647"/>
    <lineage>
        <taxon>Bacteria</taxon>
        <taxon>Pseudomonadati</taxon>
        <taxon>Bacteroidota</taxon>
        <taxon>Bacteroidia</taxon>
        <taxon>Bacteroidales</taxon>
        <taxon>Dysgonomonadaceae</taxon>
        <taxon>Proteiniphilum</taxon>
    </lineage>
</organism>
<gene>
    <name evidence="2" type="ORF">PSM36_3123</name>
</gene>
<keyword evidence="1" id="KW-0812">Transmembrane</keyword>
<dbReference type="RefSeq" id="WP_076931647.1">
    <property type="nucleotide sequence ID" value="NZ_LT605205.1"/>
</dbReference>
<dbReference type="EMBL" id="LT605205">
    <property type="protein sequence ID" value="SCD21912.1"/>
    <property type="molecule type" value="Genomic_DNA"/>
</dbReference>
<keyword evidence="1" id="KW-0472">Membrane</keyword>
<dbReference type="KEGG" id="psac:PSM36_3123"/>
<keyword evidence="3" id="KW-1185">Reference proteome</keyword>
<feature type="transmembrane region" description="Helical" evidence="1">
    <location>
        <begin position="68"/>
        <end position="89"/>
    </location>
</feature>
<evidence type="ECO:0000313" key="2">
    <source>
        <dbReference type="EMBL" id="SCD21912.1"/>
    </source>
</evidence>
<reference evidence="2 3" key="1">
    <citation type="submission" date="2016-08" db="EMBL/GenBank/DDBJ databases">
        <authorList>
            <person name="Seilhamer J.J."/>
        </authorList>
    </citation>
    <scope>NUCLEOTIDE SEQUENCE [LARGE SCALE GENOMIC DNA]</scope>
    <source>
        <strain evidence="2">M3/6</strain>
    </source>
</reference>
<dbReference type="AlphaFoldDB" id="A0A1R3T6Q8"/>
<dbReference type="STRING" id="1642647.PSM36_3123"/>
<name>A0A1R3T6Q8_9BACT</name>
<accession>A0A1R3T6Q8</accession>
<keyword evidence="1" id="KW-1133">Transmembrane helix</keyword>
<protein>
    <submittedName>
        <fullName evidence="2">Putative membrane protein</fullName>
    </submittedName>
</protein>
<evidence type="ECO:0000313" key="3">
    <source>
        <dbReference type="Proteomes" id="UP000187464"/>
    </source>
</evidence>
<evidence type="ECO:0000256" key="1">
    <source>
        <dbReference type="SAM" id="Phobius"/>
    </source>
</evidence>
<dbReference type="Proteomes" id="UP000187464">
    <property type="component" value="Chromosome I"/>
</dbReference>
<proteinExistence type="predicted"/>